<dbReference type="InterPro" id="IPR040626">
    <property type="entry name" value="Pepdidase_M14_N"/>
</dbReference>
<dbReference type="Gene3D" id="3.40.630.10">
    <property type="entry name" value="Zn peptidases"/>
    <property type="match status" value="1"/>
</dbReference>
<reference evidence="4 5" key="1">
    <citation type="submission" date="2024-09" db="EMBL/GenBank/DDBJ databases">
        <authorList>
            <person name="Zhang Z.-H."/>
        </authorList>
    </citation>
    <scope>NUCLEOTIDE SEQUENCE [LARGE SCALE GENOMIC DNA]</scope>
    <source>
        <strain evidence="4 5">HHTR114</strain>
    </source>
</reference>
<evidence type="ECO:0000313" key="4">
    <source>
        <dbReference type="EMBL" id="MFC6036689.1"/>
    </source>
</evidence>
<name>A0ABW1KXQ3_9PROT</name>
<dbReference type="Pfam" id="PF00246">
    <property type="entry name" value="Peptidase_M14"/>
    <property type="match status" value="1"/>
</dbReference>
<comment type="similarity">
    <text evidence="2">Belongs to the peptidase M14 family.</text>
</comment>
<dbReference type="PANTHER" id="PTHR12756:SF11">
    <property type="entry name" value="CYTOSOLIC CARBOXYPEPTIDASE 1"/>
    <property type="match status" value="1"/>
</dbReference>
<gene>
    <name evidence="4" type="ORF">ACFMB1_14115</name>
</gene>
<dbReference type="Gene3D" id="2.60.40.3120">
    <property type="match status" value="1"/>
</dbReference>
<dbReference type="EMBL" id="JBHPON010000002">
    <property type="protein sequence ID" value="MFC6036689.1"/>
    <property type="molecule type" value="Genomic_DNA"/>
</dbReference>
<keyword evidence="4" id="KW-0378">Hydrolase</keyword>
<evidence type="ECO:0000256" key="2">
    <source>
        <dbReference type="PROSITE-ProRule" id="PRU01379"/>
    </source>
</evidence>
<keyword evidence="4" id="KW-0121">Carboxypeptidase</keyword>
<proteinExistence type="inferred from homology"/>
<organism evidence="4 5">
    <name type="scientific">Hyphococcus aureus</name>
    <dbReference type="NCBI Taxonomy" id="2666033"/>
    <lineage>
        <taxon>Bacteria</taxon>
        <taxon>Pseudomonadati</taxon>
        <taxon>Pseudomonadota</taxon>
        <taxon>Alphaproteobacteria</taxon>
        <taxon>Parvularculales</taxon>
        <taxon>Parvularculaceae</taxon>
        <taxon>Hyphococcus</taxon>
    </lineage>
</organism>
<evidence type="ECO:0000259" key="3">
    <source>
        <dbReference type="PROSITE" id="PS52035"/>
    </source>
</evidence>
<feature type="domain" description="Peptidase M14" evidence="3">
    <location>
        <begin position="111"/>
        <end position="372"/>
    </location>
</feature>
<accession>A0ABW1KXQ3</accession>
<dbReference type="RefSeq" id="WP_379882070.1">
    <property type="nucleotide sequence ID" value="NZ_JBHPON010000002.1"/>
</dbReference>
<feature type="active site" description="Proton donor/acceptor" evidence="2">
    <location>
        <position position="333"/>
    </location>
</feature>
<dbReference type="Pfam" id="PF18027">
    <property type="entry name" value="Pepdidase_M14_N"/>
    <property type="match status" value="1"/>
</dbReference>
<evidence type="ECO:0000313" key="5">
    <source>
        <dbReference type="Proteomes" id="UP001596116"/>
    </source>
</evidence>
<evidence type="ECO:0000256" key="1">
    <source>
        <dbReference type="ARBA" id="ARBA00001947"/>
    </source>
</evidence>
<dbReference type="Proteomes" id="UP001596116">
    <property type="component" value="Unassembled WGS sequence"/>
</dbReference>
<dbReference type="SUPFAM" id="SSF53187">
    <property type="entry name" value="Zn-dependent exopeptidases"/>
    <property type="match status" value="1"/>
</dbReference>
<keyword evidence="5" id="KW-1185">Reference proteome</keyword>
<comment type="cofactor">
    <cofactor evidence="1">
        <name>Zn(2+)</name>
        <dbReference type="ChEBI" id="CHEBI:29105"/>
    </cofactor>
</comment>
<dbReference type="PANTHER" id="PTHR12756">
    <property type="entry name" value="CYTOSOLIC CARBOXYPEPTIDASE"/>
    <property type="match status" value="1"/>
</dbReference>
<comment type="caution">
    <text evidence="4">The sequence shown here is derived from an EMBL/GenBank/DDBJ whole genome shotgun (WGS) entry which is preliminary data.</text>
</comment>
<dbReference type="InterPro" id="IPR000834">
    <property type="entry name" value="Peptidase_M14"/>
</dbReference>
<dbReference type="PROSITE" id="PS52035">
    <property type="entry name" value="PEPTIDASE_M14"/>
    <property type="match status" value="1"/>
</dbReference>
<protein>
    <submittedName>
        <fullName evidence="4">M14-type cytosolic carboxypeptidase</fullName>
    </submittedName>
</protein>
<dbReference type="InterPro" id="IPR050821">
    <property type="entry name" value="Cytosolic_carboxypeptidase"/>
</dbReference>
<dbReference type="CDD" id="cd06234">
    <property type="entry name" value="M14_PaCCP-like"/>
    <property type="match status" value="1"/>
</dbReference>
<keyword evidence="4" id="KW-0645">Protease</keyword>
<dbReference type="GO" id="GO:0004180">
    <property type="term" value="F:carboxypeptidase activity"/>
    <property type="evidence" value="ECO:0007669"/>
    <property type="project" value="UniProtKB-KW"/>
</dbReference>
<sequence length="373" mass="42582">MIKISSDFDSGNILCTNADNPSNIELEIKPDGKANFFQWFFYCVEGAEGQALKMRLTNAQGASYLGGWKDYRAVASYDQDDWFRVDTAFDGRELIITHKPEKDKIYYAYFAPYPTSRYRTYIENIKESPVLSHEVLGETLDGQEIDYFKAGEGARHFWVIARQHPGETMGSWWMEGFLERLTDEGDGGAKTLLEQATFHIVPCMNLDGAQRGHLRTNAAGKDLNRAWRNASMEESPEVFLTREKMRETGVDFFLDVHGDEAIPNNFLDNAFGIPSWDERHEKLFSTYSSRLLDISKDFQTKQGYPPAAPGKANLDIANSYVAETWNCLSMTLEMPFKDANVNPDPVHGWSPERCRNFAREHLTVMTEIVDMVR</sequence>